<reference evidence="3 4" key="2">
    <citation type="submission" date="2020-03" db="EMBL/GenBank/DDBJ databases">
        <authorList>
            <person name="Ichikawa N."/>
            <person name="Kimura A."/>
            <person name="Kitahashi Y."/>
            <person name="Uohara A."/>
        </authorList>
    </citation>
    <scope>NUCLEOTIDE SEQUENCE [LARGE SCALE GENOMIC DNA]</scope>
    <source>
        <strain evidence="3 4">NBRC 105367</strain>
    </source>
</reference>
<dbReference type="Proteomes" id="UP000503011">
    <property type="component" value="Chromosome"/>
</dbReference>
<dbReference type="EMBL" id="AP022871">
    <property type="protein sequence ID" value="BCB86652.1"/>
    <property type="molecule type" value="Genomic_DNA"/>
</dbReference>
<feature type="transmembrane region" description="Helical" evidence="2">
    <location>
        <begin position="186"/>
        <end position="205"/>
    </location>
</feature>
<dbReference type="AlphaFoldDB" id="A0A6F8YKL0"/>
<feature type="region of interest" description="Disordered" evidence="1">
    <location>
        <begin position="127"/>
        <end position="176"/>
    </location>
</feature>
<gene>
    <name evidence="3" type="ORF">Psuf_039650</name>
</gene>
<accession>A0A6F8YKL0</accession>
<reference evidence="3 4" key="1">
    <citation type="submission" date="2020-03" db="EMBL/GenBank/DDBJ databases">
        <title>Whole genome shotgun sequence of Phytohabitans suffuscus NBRC 105367.</title>
        <authorList>
            <person name="Komaki H."/>
            <person name="Tamura T."/>
        </authorList>
    </citation>
    <scope>NUCLEOTIDE SEQUENCE [LARGE SCALE GENOMIC DNA]</scope>
    <source>
        <strain evidence="3 4">NBRC 105367</strain>
    </source>
</reference>
<protein>
    <submittedName>
        <fullName evidence="3">Uncharacterized protein</fullName>
    </submittedName>
</protein>
<feature type="compositionally biased region" description="Low complexity" evidence="1">
    <location>
        <begin position="128"/>
        <end position="147"/>
    </location>
</feature>
<evidence type="ECO:0000256" key="1">
    <source>
        <dbReference type="SAM" id="MobiDB-lite"/>
    </source>
</evidence>
<evidence type="ECO:0000313" key="3">
    <source>
        <dbReference type="EMBL" id="BCB86652.1"/>
    </source>
</evidence>
<evidence type="ECO:0000256" key="2">
    <source>
        <dbReference type="SAM" id="Phobius"/>
    </source>
</evidence>
<sequence>MTAGGAPARFDLVVSRFDKGCTQTRRTITVRLDGLATEHVRLERVVSGQLVALRDTAAGADTVEAVDPLVDSQLICGADTEVAASYRIAFLDGAPSGRAELIVSALAVNGKVLDSARTTTVVVEAMSTTAPARSTPPTAEAPVDETTAPPPQEEEPTPPSTPEAPAAVARPPLRPSAEVESLSTTLLTSSIVFALSAMLLVGVLWRLRRTQSTVPAADEVPTATLPPGVGAELARLTEDRDAAGPTRPAAP</sequence>
<keyword evidence="2" id="KW-0472">Membrane</keyword>
<keyword evidence="2" id="KW-1133">Transmembrane helix</keyword>
<name>A0A6F8YKL0_9ACTN</name>
<evidence type="ECO:0000313" key="4">
    <source>
        <dbReference type="Proteomes" id="UP000503011"/>
    </source>
</evidence>
<dbReference type="KEGG" id="psuu:Psuf_039650"/>
<keyword evidence="4" id="KW-1185">Reference proteome</keyword>
<keyword evidence="2" id="KW-0812">Transmembrane</keyword>
<proteinExistence type="predicted"/>
<dbReference type="RefSeq" id="WP_173158392.1">
    <property type="nucleotide sequence ID" value="NZ_AP022871.1"/>
</dbReference>
<organism evidence="3 4">
    <name type="scientific">Phytohabitans suffuscus</name>
    <dbReference type="NCBI Taxonomy" id="624315"/>
    <lineage>
        <taxon>Bacteria</taxon>
        <taxon>Bacillati</taxon>
        <taxon>Actinomycetota</taxon>
        <taxon>Actinomycetes</taxon>
        <taxon>Micromonosporales</taxon>
        <taxon>Micromonosporaceae</taxon>
    </lineage>
</organism>